<name>A0ABX3PEU1_9HYPH</name>
<evidence type="ECO:0000256" key="10">
    <source>
        <dbReference type="ARBA" id="ARBA00023049"/>
    </source>
</evidence>
<proteinExistence type="predicted"/>
<keyword evidence="8" id="KW-0378">Hydrolase</keyword>
<keyword evidence="15" id="KW-1185">Reference proteome</keyword>
<dbReference type="InterPro" id="IPR002816">
    <property type="entry name" value="TraB/PrgY/GumN_fam"/>
</dbReference>
<dbReference type="Pfam" id="PF01963">
    <property type="entry name" value="TraB_PrgY_gumN"/>
    <property type="match status" value="1"/>
</dbReference>
<dbReference type="Proteomes" id="UP000192652">
    <property type="component" value="Unassembled WGS sequence"/>
</dbReference>
<dbReference type="CDD" id="cd14789">
    <property type="entry name" value="Tiki"/>
    <property type="match status" value="1"/>
</dbReference>
<dbReference type="PANTHER" id="PTHR31120">
    <property type="entry name" value="METALLOPROTEASE TIKI"/>
    <property type="match status" value="1"/>
</dbReference>
<dbReference type="RefSeq" id="WP_081175586.1">
    <property type="nucleotide sequence ID" value="NZ_MSPX01000005.1"/>
</dbReference>
<keyword evidence="5 13" id="KW-0812">Transmembrane</keyword>
<protein>
    <submittedName>
        <fullName evidence="14">Polysaccharide biosynthesis protein GumN</fullName>
    </submittedName>
</protein>
<evidence type="ECO:0000256" key="11">
    <source>
        <dbReference type="ARBA" id="ARBA00023136"/>
    </source>
</evidence>
<dbReference type="EMBL" id="MSPX01000005">
    <property type="protein sequence ID" value="OQP87039.1"/>
    <property type="molecule type" value="Genomic_DNA"/>
</dbReference>
<keyword evidence="12" id="KW-0325">Glycoprotein</keyword>
<evidence type="ECO:0000256" key="9">
    <source>
        <dbReference type="ARBA" id="ARBA00022989"/>
    </source>
</evidence>
<evidence type="ECO:0000256" key="1">
    <source>
        <dbReference type="ARBA" id="ARBA00001936"/>
    </source>
</evidence>
<evidence type="ECO:0000256" key="2">
    <source>
        <dbReference type="ARBA" id="ARBA00001941"/>
    </source>
</evidence>
<evidence type="ECO:0000256" key="13">
    <source>
        <dbReference type="SAM" id="Phobius"/>
    </source>
</evidence>
<comment type="cofactor">
    <cofactor evidence="1">
        <name>Mn(2+)</name>
        <dbReference type="ChEBI" id="CHEBI:29035"/>
    </cofactor>
</comment>
<keyword evidence="10" id="KW-0482">Metalloprotease</keyword>
<evidence type="ECO:0000256" key="4">
    <source>
        <dbReference type="ARBA" id="ARBA00022670"/>
    </source>
</evidence>
<keyword evidence="9 13" id="KW-1133">Transmembrane helix</keyword>
<dbReference type="PANTHER" id="PTHR31120:SF6">
    <property type="entry name" value="METALLOPROTEASE TIKI HOMOLOG"/>
    <property type="match status" value="1"/>
</dbReference>
<evidence type="ECO:0000256" key="12">
    <source>
        <dbReference type="ARBA" id="ARBA00023180"/>
    </source>
</evidence>
<keyword evidence="6" id="KW-0479">Metal-binding</keyword>
<evidence type="ECO:0000313" key="14">
    <source>
        <dbReference type="EMBL" id="OQP87039.1"/>
    </source>
</evidence>
<reference evidence="14 15" key="1">
    <citation type="journal article" date="2017" name="Antonie Van Leeuwenhoek">
        <title>Rhizobium rhizosphaerae sp. nov., a novel species isolated from rice rhizosphere.</title>
        <authorList>
            <person name="Zhao J.J."/>
            <person name="Zhang J."/>
            <person name="Zhang R.J."/>
            <person name="Zhang C.W."/>
            <person name="Yin H.Q."/>
            <person name="Zhang X.X."/>
        </authorList>
    </citation>
    <scope>NUCLEOTIDE SEQUENCE [LARGE SCALE GENOMIC DNA]</scope>
    <source>
        <strain evidence="14 15">RD15</strain>
    </source>
</reference>
<comment type="caution">
    <text evidence="14">The sequence shown here is derived from an EMBL/GenBank/DDBJ whole genome shotgun (WGS) entry which is preliminary data.</text>
</comment>
<evidence type="ECO:0000256" key="8">
    <source>
        <dbReference type="ARBA" id="ARBA00022801"/>
    </source>
</evidence>
<comment type="subcellular location">
    <subcellularLocation>
        <location evidence="3">Membrane</location>
        <topology evidence="3">Single-pass type I membrane protein</topology>
    </subcellularLocation>
</comment>
<keyword evidence="11 13" id="KW-0472">Membrane</keyword>
<sequence length="363" mass="38358">MTPAEAERVAAGAADAVDAWLLLLARLAALGPLVLLGMLVFVLAIAGAARAGDCGGADLMERWQVTAPDRIAAIKAEAARVPNSHGTFWKITRDGAAPSYLLGTMHVSDPRVLAMPKGAAEAFQQAKTVVVESDEIADDRKAAVALMARPELTMLDDGKTINDYLTPQDQARLRDGLAARGLSLDLVSRMRPWMLASFVALPPCELQRKAAGEAFLDKQLADRALAEGKALKGLETLAEQVEAMNSLPVAFHLQALLETLAMGDKAQDVLRTTTDLYLSGAIGMILPMMEAAGADAGQADDKGASADFEKRIILDRNQVMATRAAPMLADGGVFMAVGALHLPGEGGVIALLRQKGFEITPVE</sequence>
<feature type="transmembrane region" description="Helical" evidence="13">
    <location>
        <begin position="20"/>
        <end position="46"/>
    </location>
</feature>
<dbReference type="InterPro" id="IPR040230">
    <property type="entry name" value="TIKI1/2-like"/>
</dbReference>
<evidence type="ECO:0000256" key="7">
    <source>
        <dbReference type="ARBA" id="ARBA00022729"/>
    </source>
</evidence>
<evidence type="ECO:0000313" key="15">
    <source>
        <dbReference type="Proteomes" id="UP000192652"/>
    </source>
</evidence>
<evidence type="ECO:0000256" key="6">
    <source>
        <dbReference type="ARBA" id="ARBA00022723"/>
    </source>
</evidence>
<accession>A0ABX3PEU1</accession>
<gene>
    <name evidence="14" type="ORF">BTR14_08475</name>
</gene>
<evidence type="ECO:0000256" key="3">
    <source>
        <dbReference type="ARBA" id="ARBA00004479"/>
    </source>
</evidence>
<comment type="cofactor">
    <cofactor evidence="2">
        <name>Co(2+)</name>
        <dbReference type="ChEBI" id="CHEBI:48828"/>
    </cofactor>
</comment>
<organism evidence="14 15">
    <name type="scientific">Xaviernesmea rhizosphaerae</name>
    <dbReference type="NCBI Taxonomy" id="1672749"/>
    <lineage>
        <taxon>Bacteria</taxon>
        <taxon>Pseudomonadati</taxon>
        <taxon>Pseudomonadota</taxon>
        <taxon>Alphaproteobacteria</taxon>
        <taxon>Hyphomicrobiales</taxon>
        <taxon>Rhizobiaceae</taxon>
        <taxon>Rhizobium/Agrobacterium group</taxon>
        <taxon>Xaviernesmea</taxon>
    </lineage>
</organism>
<keyword evidence="7" id="KW-0732">Signal</keyword>
<keyword evidence="4" id="KW-0645">Protease</keyword>
<evidence type="ECO:0000256" key="5">
    <source>
        <dbReference type="ARBA" id="ARBA00022692"/>
    </source>
</evidence>